<dbReference type="Proteomes" id="UP000800094">
    <property type="component" value="Unassembled WGS sequence"/>
</dbReference>
<dbReference type="InterPro" id="IPR050955">
    <property type="entry name" value="Plant_Biomass_Hydrol_Est"/>
</dbReference>
<dbReference type="PANTHER" id="PTHR43037:SF4">
    <property type="entry name" value="PEPTIDASE S9 PROLYL OLIGOPEPTIDASE CATALYTIC DOMAIN-CONTAINING PROTEIN"/>
    <property type="match status" value="1"/>
</dbReference>
<dbReference type="GO" id="GO:0008236">
    <property type="term" value="F:serine-type peptidase activity"/>
    <property type="evidence" value="ECO:0007669"/>
    <property type="project" value="InterPro"/>
</dbReference>
<feature type="chain" id="PRO_5025405763" description="Peptidase S9 prolyl oligopeptidase catalytic domain-containing protein" evidence="2">
    <location>
        <begin position="22"/>
        <end position="915"/>
    </location>
</feature>
<dbReference type="OrthoDB" id="449091at2759"/>
<evidence type="ECO:0000259" key="3">
    <source>
        <dbReference type="Pfam" id="PF00326"/>
    </source>
</evidence>
<dbReference type="SUPFAM" id="SSF53474">
    <property type="entry name" value="alpha/beta-Hydrolases"/>
    <property type="match status" value="1"/>
</dbReference>
<name>A0A6A6I082_9PLEO</name>
<dbReference type="PANTHER" id="PTHR43037">
    <property type="entry name" value="UNNAMED PRODUCT-RELATED"/>
    <property type="match status" value="1"/>
</dbReference>
<keyword evidence="1 2" id="KW-0732">Signal</keyword>
<gene>
    <name evidence="4" type="ORF">BU26DRAFT_523634</name>
</gene>
<dbReference type="Pfam" id="PF00326">
    <property type="entry name" value="Peptidase_S9"/>
    <property type="match status" value="1"/>
</dbReference>
<keyword evidence="5" id="KW-1185">Reference proteome</keyword>
<dbReference type="RefSeq" id="XP_033678297.1">
    <property type="nucleotide sequence ID" value="XM_033830088.1"/>
</dbReference>
<accession>A0A6A6I082</accession>
<evidence type="ECO:0000256" key="1">
    <source>
        <dbReference type="ARBA" id="ARBA00022729"/>
    </source>
</evidence>
<dbReference type="GO" id="GO:0006508">
    <property type="term" value="P:proteolysis"/>
    <property type="evidence" value="ECO:0007669"/>
    <property type="project" value="InterPro"/>
</dbReference>
<dbReference type="InterPro" id="IPR001375">
    <property type="entry name" value="Peptidase_S9_cat"/>
</dbReference>
<feature type="domain" description="Peptidase S9 prolyl oligopeptidase catalytic" evidence="3">
    <location>
        <begin position="441"/>
        <end position="600"/>
    </location>
</feature>
<evidence type="ECO:0000313" key="4">
    <source>
        <dbReference type="EMBL" id="KAF2243293.1"/>
    </source>
</evidence>
<feature type="signal peptide" evidence="2">
    <location>
        <begin position="1"/>
        <end position="21"/>
    </location>
</feature>
<dbReference type="InterPro" id="IPR029058">
    <property type="entry name" value="AB_hydrolase_fold"/>
</dbReference>
<reference evidence="4" key="1">
    <citation type="journal article" date="2020" name="Stud. Mycol.">
        <title>101 Dothideomycetes genomes: a test case for predicting lifestyles and emergence of pathogens.</title>
        <authorList>
            <person name="Haridas S."/>
            <person name="Albert R."/>
            <person name="Binder M."/>
            <person name="Bloem J."/>
            <person name="Labutti K."/>
            <person name="Salamov A."/>
            <person name="Andreopoulos B."/>
            <person name="Baker S."/>
            <person name="Barry K."/>
            <person name="Bills G."/>
            <person name="Bluhm B."/>
            <person name="Cannon C."/>
            <person name="Castanera R."/>
            <person name="Culley D."/>
            <person name="Daum C."/>
            <person name="Ezra D."/>
            <person name="Gonzalez J."/>
            <person name="Henrissat B."/>
            <person name="Kuo A."/>
            <person name="Liang C."/>
            <person name="Lipzen A."/>
            <person name="Lutzoni F."/>
            <person name="Magnuson J."/>
            <person name="Mondo S."/>
            <person name="Nolan M."/>
            <person name="Ohm R."/>
            <person name="Pangilinan J."/>
            <person name="Park H.-J."/>
            <person name="Ramirez L."/>
            <person name="Alfaro M."/>
            <person name="Sun H."/>
            <person name="Tritt A."/>
            <person name="Yoshinaga Y."/>
            <person name="Zwiers L.-H."/>
            <person name="Turgeon B."/>
            <person name="Goodwin S."/>
            <person name="Spatafora J."/>
            <person name="Crous P."/>
            <person name="Grigoriev I."/>
        </authorList>
    </citation>
    <scope>NUCLEOTIDE SEQUENCE</scope>
    <source>
        <strain evidence="4">CBS 122368</strain>
    </source>
</reference>
<dbReference type="EMBL" id="ML987205">
    <property type="protein sequence ID" value="KAF2243293.1"/>
    <property type="molecule type" value="Genomic_DNA"/>
</dbReference>
<dbReference type="Gene3D" id="3.40.50.1820">
    <property type="entry name" value="alpha/beta hydrolase"/>
    <property type="match status" value="1"/>
</dbReference>
<evidence type="ECO:0000313" key="5">
    <source>
        <dbReference type="Proteomes" id="UP000800094"/>
    </source>
</evidence>
<protein>
    <recommendedName>
        <fullName evidence="3">Peptidase S9 prolyl oligopeptidase catalytic domain-containing protein</fullName>
    </recommendedName>
</protein>
<proteinExistence type="predicted"/>
<dbReference type="AlphaFoldDB" id="A0A6A6I082"/>
<evidence type="ECO:0000256" key="2">
    <source>
        <dbReference type="SAM" id="SignalP"/>
    </source>
</evidence>
<dbReference type="GeneID" id="54583418"/>
<organism evidence="4 5">
    <name type="scientific">Trematosphaeria pertusa</name>
    <dbReference type="NCBI Taxonomy" id="390896"/>
    <lineage>
        <taxon>Eukaryota</taxon>
        <taxon>Fungi</taxon>
        <taxon>Dikarya</taxon>
        <taxon>Ascomycota</taxon>
        <taxon>Pezizomycotina</taxon>
        <taxon>Dothideomycetes</taxon>
        <taxon>Pleosporomycetidae</taxon>
        <taxon>Pleosporales</taxon>
        <taxon>Massarineae</taxon>
        <taxon>Trematosphaeriaceae</taxon>
        <taxon>Trematosphaeria</taxon>
    </lineage>
</organism>
<sequence>MAIGLLCASLVLCLLVCFCDAAQRERVIVPAVDRRDNPPLSLSSSWQVLGPFQIGTRESTWGADPLEYIGGFRKLQYDPDARFRSSLPTNGTAKWNITEATQVSTSPTSANASLSISYSNVDWDFLKVVYGWAAVQYQAWARGELTVHGNGTQHVILYTDAILEYWVDGIHYFGGDFYTYRKAPPVLYVSPGRHNIDVRLVRDVRAFGGILVPTIDVLLHVQLTSGILELAKPGILMSDVVDGRLASSVGSVVLRNGGEVDIEIVDIQSSHVRPPISLQELESQMVLAQDSRVLTAGQAKRTSTPNNASGIVLVAGQTRPVAFDISLPTYNVSSVKYVITYRTVESNQLGTLKISQNLTRTSVYTSHKITYLHPGGMVSYAMLRPPAKNASCTPGQRASLPVLLQLHGAGLEADNGMVAHALDPVPDLCAWVIFPTGVTPWSGDDWHNWGFADVEAAVNSIPSWIKYVGWTGPDVDINRWIVSGHSNGGQGTWYALTHRPDKILAAAPASGYASIQKYVPYELWQSADPRRTAVISASLNSYRHEMLMSNAGGIPIQQQHGQLDDNVPAYNSRLLAQQLFLSGANSSYNEVPGQNHWWETVMTTPQLVSFYYTQTKGDEILPRSLDEFEIVIGDPGDMGSKGGIKVLLLEDPGQYGRVHVDGHITTSNVLSLEFELTVFKSQAVTIDNDIVGLGEASGKRGAGTVTISRQNGVWRPGLLDESNSILYRRGRQLGSNTAILRTQGAFIIRHQGLNTTSHIALQVSRNLHQYFQADTEVIPSISQNGTGIGTGNVITIALSNHLPSSLHPDFPIQPNSSGVVVRDSRGRQRQYSSDDTSLGATFLQPLEEERLELVLWGSDAEGLAQAARLVPMLTGVGQPDFVVLGESAKWKGVDGALAMGFFDHKWEITPSSVVS</sequence>